<dbReference type="PANTHER" id="PTHR47074">
    <property type="entry name" value="BNAC02G40300D PROTEIN"/>
    <property type="match status" value="1"/>
</dbReference>
<dbReference type="GO" id="GO:0003676">
    <property type="term" value="F:nucleic acid binding"/>
    <property type="evidence" value="ECO:0007669"/>
    <property type="project" value="InterPro"/>
</dbReference>
<gene>
    <name evidence="2" type="ORF">Scep_024279</name>
</gene>
<dbReference type="InterPro" id="IPR052929">
    <property type="entry name" value="RNase_H-like_EbsB-rel"/>
</dbReference>
<feature type="domain" description="RNase H type-1" evidence="1">
    <location>
        <begin position="100"/>
        <end position="227"/>
    </location>
</feature>
<dbReference type="CDD" id="cd06222">
    <property type="entry name" value="RNase_H_like"/>
    <property type="match status" value="1"/>
</dbReference>
<dbReference type="Gene3D" id="3.30.420.10">
    <property type="entry name" value="Ribonuclease H-like superfamily/Ribonuclease H"/>
    <property type="match status" value="1"/>
</dbReference>
<dbReference type="SUPFAM" id="SSF53098">
    <property type="entry name" value="Ribonuclease H-like"/>
    <property type="match status" value="1"/>
</dbReference>
<evidence type="ECO:0000259" key="1">
    <source>
        <dbReference type="Pfam" id="PF13456"/>
    </source>
</evidence>
<keyword evidence="3" id="KW-1185">Reference proteome</keyword>
<sequence length="253" mass="27835">MRHISNLVRDSVQDLLFAFLHSHPKGELDLICSAMWLIWHRLNQILFSAPNSRATPNWNQIFEWLTEYHDQGKVFQGRAAPSATSPPKWQPTSTNLPKLNVDASVLSGCTYVTVGGVLRDHQGIVYGAFDQKIQGNLSPVAAEAEAEAEAVAVREGLLFSQRSGWKIDIIESDASTVIEAINKCQLTSPIGPLISEIHHLKTTSPGIIFTFTPRLGNSVAHSLAKQAMERNVCGLWTNAIPLFIAPYVILDVG</sequence>
<dbReference type="InterPro" id="IPR002156">
    <property type="entry name" value="RNaseH_domain"/>
</dbReference>
<comment type="caution">
    <text evidence="2">The sequence shown here is derived from an EMBL/GenBank/DDBJ whole genome shotgun (WGS) entry which is preliminary data.</text>
</comment>
<dbReference type="GO" id="GO:0004523">
    <property type="term" value="F:RNA-DNA hybrid ribonuclease activity"/>
    <property type="evidence" value="ECO:0007669"/>
    <property type="project" value="InterPro"/>
</dbReference>
<name>A0AAP0EWW5_9MAGN</name>
<proteinExistence type="predicted"/>
<protein>
    <recommendedName>
        <fullName evidence="1">RNase H type-1 domain-containing protein</fullName>
    </recommendedName>
</protein>
<dbReference type="Proteomes" id="UP001419268">
    <property type="component" value="Unassembled WGS sequence"/>
</dbReference>
<dbReference type="InterPro" id="IPR044730">
    <property type="entry name" value="RNase_H-like_dom_plant"/>
</dbReference>
<dbReference type="InterPro" id="IPR036397">
    <property type="entry name" value="RNaseH_sf"/>
</dbReference>
<evidence type="ECO:0000313" key="3">
    <source>
        <dbReference type="Proteomes" id="UP001419268"/>
    </source>
</evidence>
<reference evidence="2 3" key="1">
    <citation type="submission" date="2024-01" db="EMBL/GenBank/DDBJ databases">
        <title>Genome assemblies of Stephania.</title>
        <authorList>
            <person name="Yang L."/>
        </authorList>
    </citation>
    <scope>NUCLEOTIDE SEQUENCE [LARGE SCALE GENOMIC DNA]</scope>
    <source>
        <strain evidence="2">JXDWG</strain>
        <tissue evidence="2">Leaf</tissue>
    </source>
</reference>
<dbReference type="EMBL" id="JBBNAG010000010">
    <property type="protein sequence ID" value="KAK9100849.1"/>
    <property type="molecule type" value="Genomic_DNA"/>
</dbReference>
<dbReference type="AlphaFoldDB" id="A0AAP0EWW5"/>
<dbReference type="PANTHER" id="PTHR47074:SF48">
    <property type="entry name" value="POLYNUCLEOTIDYL TRANSFERASE, RIBONUCLEASE H-LIKE SUPERFAMILY PROTEIN"/>
    <property type="match status" value="1"/>
</dbReference>
<accession>A0AAP0EWW5</accession>
<evidence type="ECO:0000313" key="2">
    <source>
        <dbReference type="EMBL" id="KAK9100849.1"/>
    </source>
</evidence>
<organism evidence="2 3">
    <name type="scientific">Stephania cephalantha</name>
    <dbReference type="NCBI Taxonomy" id="152367"/>
    <lineage>
        <taxon>Eukaryota</taxon>
        <taxon>Viridiplantae</taxon>
        <taxon>Streptophyta</taxon>
        <taxon>Embryophyta</taxon>
        <taxon>Tracheophyta</taxon>
        <taxon>Spermatophyta</taxon>
        <taxon>Magnoliopsida</taxon>
        <taxon>Ranunculales</taxon>
        <taxon>Menispermaceae</taxon>
        <taxon>Menispermoideae</taxon>
        <taxon>Cissampelideae</taxon>
        <taxon>Stephania</taxon>
    </lineage>
</organism>
<dbReference type="InterPro" id="IPR012337">
    <property type="entry name" value="RNaseH-like_sf"/>
</dbReference>
<dbReference type="Pfam" id="PF13456">
    <property type="entry name" value="RVT_3"/>
    <property type="match status" value="1"/>
</dbReference>